<evidence type="ECO:0000256" key="10">
    <source>
        <dbReference type="SAM" id="Phobius"/>
    </source>
</evidence>
<comment type="caution">
    <text evidence="12">The sequence shown here is derived from an EMBL/GenBank/DDBJ whole genome shotgun (WGS) entry which is preliminary data.</text>
</comment>
<comment type="similarity">
    <text evidence="2">Belongs to the binding-protein-dependent transport system permease family. CysTW subfamily.</text>
</comment>
<gene>
    <name evidence="12" type="ORF">RF55_3736</name>
</gene>
<feature type="transmembrane region" description="Helical" evidence="10">
    <location>
        <begin position="205"/>
        <end position="223"/>
    </location>
</feature>
<evidence type="ECO:0000256" key="3">
    <source>
        <dbReference type="ARBA" id="ARBA00022448"/>
    </source>
</evidence>
<feature type="transmembrane region" description="Helical" evidence="10">
    <location>
        <begin position="90"/>
        <end position="115"/>
    </location>
</feature>
<feature type="domain" description="ABC transmembrane type-1" evidence="11">
    <location>
        <begin position="86"/>
        <end position="290"/>
    </location>
</feature>
<dbReference type="PANTHER" id="PTHR42922">
    <property type="entry name" value="PHOSPHATE TRANSPORT SYSTEM PERMEASE PROTEIN PSTA"/>
    <property type="match status" value="1"/>
</dbReference>
<comment type="subcellular location">
    <subcellularLocation>
        <location evidence="1">Cell membrane</location>
        <topology evidence="1">Multi-pass membrane protein</topology>
    </subcellularLocation>
</comment>
<protein>
    <submittedName>
        <fullName evidence="12">Phosphate transporter permease protein</fullName>
    </submittedName>
</protein>
<dbReference type="SUPFAM" id="SSF161098">
    <property type="entry name" value="MetI-like"/>
    <property type="match status" value="1"/>
</dbReference>
<evidence type="ECO:0000256" key="4">
    <source>
        <dbReference type="ARBA" id="ARBA00022475"/>
    </source>
</evidence>
<evidence type="ECO:0000256" key="7">
    <source>
        <dbReference type="ARBA" id="ARBA00022989"/>
    </source>
</evidence>
<dbReference type="CDD" id="cd06261">
    <property type="entry name" value="TM_PBP2"/>
    <property type="match status" value="1"/>
</dbReference>
<evidence type="ECO:0000256" key="9">
    <source>
        <dbReference type="SAM" id="MobiDB-lite"/>
    </source>
</evidence>
<evidence type="ECO:0000313" key="12">
    <source>
        <dbReference type="EMBL" id="KMQ96004.1"/>
    </source>
</evidence>
<evidence type="ECO:0000259" key="11">
    <source>
        <dbReference type="PROSITE" id="PS50928"/>
    </source>
</evidence>
<dbReference type="InterPro" id="IPR035906">
    <property type="entry name" value="MetI-like_sf"/>
</dbReference>
<dbReference type="GO" id="GO:0005315">
    <property type="term" value="F:phosphate transmembrane transporter activity"/>
    <property type="evidence" value="ECO:0007669"/>
    <property type="project" value="InterPro"/>
</dbReference>
<accession>A0A0J7L0H5</accession>
<keyword evidence="7 10" id="KW-1133">Transmembrane helix</keyword>
<name>A0A0J7L0H5_LASNI</name>
<evidence type="ECO:0000256" key="1">
    <source>
        <dbReference type="ARBA" id="ARBA00004651"/>
    </source>
</evidence>
<keyword evidence="6 10" id="KW-0812">Transmembrane</keyword>
<evidence type="ECO:0000313" key="13">
    <source>
        <dbReference type="Proteomes" id="UP000036403"/>
    </source>
</evidence>
<dbReference type="Proteomes" id="UP000036403">
    <property type="component" value="Unassembled WGS sequence"/>
</dbReference>
<dbReference type="GO" id="GO:0005886">
    <property type="term" value="C:plasma membrane"/>
    <property type="evidence" value="ECO:0007669"/>
    <property type="project" value="UniProtKB-SubCell"/>
</dbReference>
<dbReference type="AlphaFoldDB" id="A0A0J7L0H5"/>
<feature type="transmembrane region" description="Helical" evidence="10">
    <location>
        <begin position="33"/>
        <end position="54"/>
    </location>
</feature>
<organism evidence="12 13">
    <name type="scientific">Lasius niger</name>
    <name type="common">Black garden ant</name>
    <dbReference type="NCBI Taxonomy" id="67767"/>
    <lineage>
        <taxon>Eukaryota</taxon>
        <taxon>Metazoa</taxon>
        <taxon>Ecdysozoa</taxon>
        <taxon>Arthropoda</taxon>
        <taxon>Hexapoda</taxon>
        <taxon>Insecta</taxon>
        <taxon>Pterygota</taxon>
        <taxon>Neoptera</taxon>
        <taxon>Endopterygota</taxon>
        <taxon>Hymenoptera</taxon>
        <taxon>Apocrita</taxon>
        <taxon>Aculeata</taxon>
        <taxon>Formicoidea</taxon>
        <taxon>Formicidae</taxon>
        <taxon>Formicinae</taxon>
        <taxon>Lasius</taxon>
        <taxon>Lasius</taxon>
    </lineage>
</organism>
<proteinExistence type="inferred from homology"/>
<dbReference type="GO" id="GO:0035435">
    <property type="term" value="P:phosphate ion transmembrane transport"/>
    <property type="evidence" value="ECO:0007669"/>
    <property type="project" value="InterPro"/>
</dbReference>
<feature type="transmembrane region" description="Helical" evidence="10">
    <location>
        <begin position="268"/>
        <end position="290"/>
    </location>
</feature>
<evidence type="ECO:0000256" key="2">
    <source>
        <dbReference type="ARBA" id="ARBA00007069"/>
    </source>
</evidence>
<dbReference type="PaxDb" id="67767-A0A0J7L0H5"/>
<dbReference type="Pfam" id="PF00528">
    <property type="entry name" value="BPD_transp_1"/>
    <property type="match status" value="1"/>
</dbReference>
<dbReference type="EMBL" id="LBMM01001612">
    <property type="protein sequence ID" value="KMQ96004.1"/>
    <property type="molecule type" value="Genomic_DNA"/>
</dbReference>
<keyword evidence="4" id="KW-1003">Cell membrane</keyword>
<dbReference type="Gene3D" id="1.10.3720.10">
    <property type="entry name" value="MetI-like"/>
    <property type="match status" value="1"/>
</dbReference>
<dbReference type="OrthoDB" id="6430145at2759"/>
<keyword evidence="3" id="KW-0813">Transport</keyword>
<feature type="transmembrane region" description="Helical" evidence="10">
    <location>
        <begin position="154"/>
        <end position="173"/>
    </location>
</feature>
<dbReference type="InterPro" id="IPR051408">
    <property type="entry name" value="Phosphate_transprt_permease"/>
</dbReference>
<dbReference type="PANTHER" id="PTHR42922:SF1">
    <property type="entry name" value="PHOSPHATE TRANSPORT SYSTEM PERMEASE PROTEIN PSTA"/>
    <property type="match status" value="1"/>
</dbReference>
<feature type="transmembrane region" description="Helical" evidence="10">
    <location>
        <begin position="127"/>
        <end position="148"/>
    </location>
</feature>
<feature type="region of interest" description="Disordered" evidence="9">
    <location>
        <begin position="1"/>
        <end position="21"/>
    </location>
</feature>
<dbReference type="NCBIfam" id="TIGR00974">
    <property type="entry name" value="3a0107s02c"/>
    <property type="match status" value="1"/>
</dbReference>
<evidence type="ECO:0000256" key="6">
    <source>
        <dbReference type="ARBA" id="ARBA00022692"/>
    </source>
</evidence>
<evidence type="ECO:0000256" key="8">
    <source>
        <dbReference type="ARBA" id="ARBA00023136"/>
    </source>
</evidence>
<dbReference type="PROSITE" id="PS50928">
    <property type="entry name" value="ABC_TM1"/>
    <property type="match status" value="1"/>
</dbReference>
<dbReference type="InterPro" id="IPR005672">
    <property type="entry name" value="Phosphate_PstA"/>
</dbReference>
<keyword evidence="5" id="KW-0592">Phosphate transport</keyword>
<keyword evidence="8 10" id="KW-0472">Membrane</keyword>
<sequence>MSSQKTEPAKEQKNALSWEGTKRASRRRWKDRLATVFAYGMGMILLACVISIFWNLLAQGLPGLKAITFSHAQGAPGTDGGLGNAIVGSIIQTGLAMLMAGPLGLFCGIYLAAYGGPKNHFATSVRFVSDMLMSVPSILAGLFIYQLLVAPFAHFSAFAGSVSLAVLSMPLVIRSTEDMLSLVPGGMREAAYALGAPRWKVIWDIWVRAAFGGIVTGMLLALARMGGETAPLLFTSMGNPNWSFDLNKPMASLPVAIYQYAGSSYSDWVGLAWTGALLVTLGVLGINLMVRGFAHGLQGRK</sequence>
<evidence type="ECO:0000256" key="5">
    <source>
        <dbReference type="ARBA" id="ARBA00022592"/>
    </source>
</evidence>
<keyword evidence="13" id="KW-1185">Reference proteome</keyword>
<reference evidence="12 13" key="1">
    <citation type="submission" date="2015-04" db="EMBL/GenBank/DDBJ databases">
        <title>Lasius niger genome sequencing.</title>
        <authorList>
            <person name="Konorov E.A."/>
            <person name="Nikitin M.A."/>
            <person name="Kirill M.V."/>
            <person name="Chang P."/>
        </authorList>
    </citation>
    <scope>NUCLEOTIDE SEQUENCE [LARGE SCALE GENOMIC DNA]</scope>
    <source>
        <tissue evidence="12">Whole</tissue>
    </source>
</reference>
<dbReference type="InterPro" id="IPR000515">
    <property type="entry name" value="MetI-like"/>
</dbReference>